<keyword evidence="3" id="KW-1185">Reference proteome</keyword>
<name>E9FZD0_DAPPU</name>
<dbReference type="AlphaFoldDB" id="E9FZD0"/>
<dbReference type="EMBL" id="GL732528">
    <property type="protein sequence ID" value="EFX87031.1"/>
    <property type="molecule type" value="Genomic_DNA"/>
</dbReference>
<evidence type="ECO:0000313" key="2">
    <source>
        <dbReference type="EMBL" id="EFX87031.1"/>
    </source>
</evidence>
<evidence type="ECO:0000256" key="1">
    <source>
        <dbReference type="SAM" id="MobiDB-lite"/>
    </source>
</evidence>
<organism evidence="2 3">
    <name type="scientific">Daphnia pulex</name>
    <name type="common">Water flea</name>
    <dbReference type="NCBI Taxonomy" id="6669"/>
    <lineage>
        <taxon>Eukaryota</taxon>
        <taxon>Metazoa</taxon>
        <taxon>Ecdysozoa</taxon>
        <taxon>Arthropoda</taxon>
        <taxon>Crustacea</taxon>
        <taxon>Branchiopoda</taxon>
        <taxon>Diplostraca</taxon>
        <taxon>Cladocera</taxon>
        <taxon>Anomopoda</taxon>
        <taxon>Daphniidae</taxon>
        <taxon>Daphnia</taxon>
    </lineage>
</organism>
<protein>
    <submittedName>
        <fullName evidence="2">Uncharacterized protein</fullName>
    </submittedName>
</protein>
<dbReference type="HOGENOM" id="CLU_2485602_0_0_1"/>
<evidence type="ECO:0000313" key="3">
    <source>
        <dbReference type="Proteomes" id="UP000000305"/>
    </source>
</evidence>
<feature type="compositionally biased region" description="Basic and acidic residues" evidence="1">
    <location>
        <begin position="1"/>
        <end position="15"/>
    </location>
</feature>
<sequence>MSSHLEPGKARRQAPDDISMEPTAEMAGCDSEMNDVACFLRNMATPNNQLVAGRSPTPSKIEMRRDVFSRMKNAIDFQKKKSFAFIP</sequence>
<proteinExistence type="predicted"/>
<dbReference type="InParanoid" id="E9FZD0"/>
<dbReference type="KEGG" id="dpx:DAPPUDRAFT_235905"/>
<feature type="region of interest" description="Disordered" evidence="1">
    <location>
        <begin position="1"/>
        <end position="27"/>
    </location>
</feature>
<accession>E9FZD0</accession>
<reference evidence="2 3" key="1">
    <citation type="journal article" date="2011" name="Science">
        <title>The ecoresponsive genome of Daphnia pulex.</title>
        <authorList>
            <person name="Colbourne J.K."/>
            <person name="Pfrender M.E."/>
            <person name="Gilbert D."/>
            <person name="Thomas W.K."/>
            <person name="Tucker A."/>
            <person name="Oakley T.H."/>
            <person name="Tokishita S."/>
            <person name="Aerts A."/>
            <person name="Arnold G.J."/>
            <person name="Basu M.K."/>
            <person name="Bauer D.J."/>
            <person name="Caceres C.E."/>
            <person name="Carmel L."/>
            <person name="Casola C."/>
            <person name="Choi J.H."/>
            <person name="Detter J.C."/>
            <person name="Dong Q."/>
            <person name="Dusheyko S."/>
            <person name="Eads B.D."/>
            <person name="Frohlich T."/>
            <person name="Geiler-Samerotte K.A."/>
            <person name="Gerlach D."/>
            <person name="Hatcher P."/>
            <person name="Jogdeo S."/>
            <person name="Krijgsveld J."/>
            <person name="Kriventseva E.V."/>
            <person name="Kultz D."/>
            <person name="Laforsch C."/>
            <person name="Lindquist E."/>
            <person name="Lopez J."/>
            <person name="Manak J.R."/>
            <person name="Muller J."/>
            <person name="Pangilinan J."/>
            <person name="Patwardhan R.P."/>
            <person name="Pitluck S."/>
            <person name="Pritham E.J."/>
            <person name="Rechtsteiner A."/>
            <person name="Rho M."/>
            <person name="Rogozin I.B."/>
            <person name="Sakarya O."/>
            <person name="Salamov A."/>
            <person name="Schaack S."/>
            <person name="Shapiro H."/>
            <person name="Shiga Y."/>
            <person name="Skalitzky C."/>
            <person name="Smith Z."/>
            <person name="Souvorov A."/>
            <person name="Sung W."/>
            <person name="Tang Z."/>
            <person name="Tsuchiya D."/>
            <person name="Tu H."/>
            <person name="Vos H."/>
            <person name="Wang M."/>
            <person name="Wolf Y.I."/>
            <person name="Yamagata H."/>
            <person name="Yamada T."/>
            <person name="Ye Y."/>
            <person name="Shaw J.R."/>
            <person name="Andrews J."/>
            <person name="Crease T.J."/>
            <person name="Tang H."/>
            <person name="Lucas S.M."/>
            <person name="Robertson H.M."/>
            <person name="Bork P."/>
            <person name="Koonin E.V."/>
            <person name="Zdobnov E.M."/>
            <person name="Grigoriev I.V."/>
            <person name="Lynch M."/>
            <person name="Boore J.L."/>
        </authorList>
    </citation>
    <scope>NUCLEOTIDE SEQUENCE [LARGE SCALE GENOMIC DNA]</scope>
</reference>
<gene>
    <name evidence="2" type="ORF">DAPPUDRAFT_235905</name>
</gene>
<dbReference type="Proteomes" id="UP000000305">
    <property type="component" value="Unassembled WGS sequence"/>
</dbReference>